<gene>
    <name evidence="1" type="ORF">PACLA_8A048065</name>
</gene>
<comment type="caution">
    <text evidence="1">The sequence shown here is derived from an EMBL/GenBank/DDBJ whole genome shotgun (WGS) entry which is preliminary data.</text>
</comment>
<dbReference type="Proteomes" id="UP001152795">
    <property type="component" value="Unassembled WGS sequence"/>
</dbReference>
<proteinExistence type="predicted"/>
<dbReference type="PANTHER" id="PTHR47510">
    <property type="entry name" value="REVERSE TRANSCRIPTASE DOMAIN-CONTAINING PROTEIN"/>
    <property type="match status" value="1"/>
</dbReference>
<keyword evidence="2" id="KW-1185">Reference proteome</keyword>
<dbReference type="OrthoDB" id="6013776at2759"/>
<sequence>MTGHLKHLIKCRQKALKDNCPTQFKFYRNQVNRERKRIKAKYYESKVKDLKNIEPKKWWSECKKLCGMSKPNINIASKLLDESQTIEDKVNLANEINLAFLEPQK</sequence>
<organism evidence="1 2">
    <name type="scientific">Paramuricea clavata</name>
    <name type="common">Red gorgonian</name>
    <name type="synonym">Violescent sea-whip</name>
    <dbReference type="NCBI Taxonomy" id="317549"/>
    <lineage>
        <taxon>Eukaryota</taxon>
        <taxon>Metazoa</taxon>
        <taxon>Cnidaria</taxon>
        <taxon>Anthozoa</taxon>
        <taxon>Octocorallia</taxon>
        <taxon>Malacalcyonacea</taxon>
        <taxon>Plexauridae</taxon>
        <taxon>Paramuricea</taxon>
    </lineage>
</organism>
<dbReference type="AlphaFoldDB" id="A0A6S7JAY4"/>
<evidence type="ECO:0000313" key="1">
    <source>
        <dbReference type="EMBL" id="CAB4014201.1"/>
    </source>
</evidence>
<feature type="non-terminal residue" evidence="1">
    <location>
        <position position="105"/>
    </location>
</feature>
<evidence type="ECO:0000313" key="2">
    <source>
        <dbReference type="Proteomes" id="UP001152795"/>
    </source>
</evidence>
<accession>A0A6S7JAY4</accession>
<name>A0A6S7JAY4_PARCT</name>
<dbReference type="EMBL" id="CACRXK020008196">
    <property type="protein sequence ID" value="CAB4014201.1"/>
    <property type="molecule type" value="Genomic_DNA"/>
</dbReference>
<dbReference type="PANTHER" id="PTHR47510:SF3">
    <property type="entry name" value="ENDO_EXONUCLEASE_PHOSPHATASE DOMAIN-CONTAINING PROTEIN"/>
    <property type="match status" value="1"/>
</dbReference>
<protein>
    <submittedName>
        <fullName evidence="1">Uncharacterized protein</fullName>
    </submittedName>
</protein>
<reference evidence="1" key="1">
    <citation type="submission" date="2020-04" db="EMBL/GenBank/DDBJ databases">
        <authorList>
            <person name="Alioto T."/>
            <person name="Alioto T."/>
            <person name="Gomez Garrido J."/>
        </authorList>
    </citation>
    <scope>NUCLEOTIDE SEQUENCE</scope>
    <source>
        <strain evidence="1">A484AB</strain>
    </source>
</reference>